<accession>A0A133VNH6</accession>
<protein>
    <recommendedName>
        <fullName evidence="6">Peptidase M10 metallopeptidase domain-containing protein</fullName>
    </recommendedName>
</protein>
<evidence type="ECO:0000313" key="8">
    <source>
        <dbReference type="Proteomes" id="UP000070256"/>
    </source>
</evidence>
<reference evidence="7 8" key="1">
    <citation type="journal article" date="2016" name="Sci. Rep.">
        <title>Metabolic traits of an uncultured archaeal lineage -MSBL1- from brine pools of the Red Sea.</title>
        <authorList>
            <person name="Mwirichia R."/>
            <person name="Alam I."/>
            <person name="Rashid M."/>
            <person name="Vinu M."/>
            <person name="Ba-Alawi W."/>
            <person name="Anthony Kamau A."/>
            <person name="Kamanda Ngugi D."/>
            <person name="Goker M."/>
            <person name="Klenk H.P."/>
            <person name="Bajic V."/>
            <person name="Stingl U."/>
        </authorList>
    </citation>
    <scope>NUCLEOTIDE SEQUENCE [LARGE SCALE GENOMIC DNA]</scope>
    <source>
        <strain evidence="7">SCGC-AAA385D11</strain>
    </source>
</reference>
<dbReference type="Gene3D" id="3.40.390.10">
    <property type="entry name" value="Collagenase (Catalytic Domain)"/>
    <property type="match status" value="1"/>
</dbReference>
<dbReference type="InterPro" id="IPR024079">
    <property type="entry name" value="MetalloPept_cat_dom_sf"/>
</dbReference>
<keyword evidence="8" id="KW-1185">Reference proteome</keyword>
<dbReference type="GO" id="GO:0006508">
    <property type="term" value="P:proteolysis"/>
    <property type="evidence" value="ECO:0007669"/>
    <property type="project" value="UniProtKB-KW"/>
</dbReference>
<name>A0A133VNH6_9EURY</name>
<dbReference type="SUPFAM" id="SSF55486">
    <property type="entry name" value="Metalloproteases ('zincins'), catalytic domain"/>
    <property type="match status" value="1"/>
</dbReference>
<evidence type="ECO:0000256" key="1">
    <source>
        <dbReference type="ARBA" id="ARBA00022670"/>
    </source>
</evidence>
<sequence>MGAEAESKGDVGKRKRRVGLWEVEAQNLKRPAEKGRNQIFCQGSSSKLSRSCLVFKYLRIQILYMGVKMKRLITGLVFAALFLGTLSAVAAGGGPSRAPELEKVTFVHYEKSSQSGPPTWDDTEDDYRLIMGGAKWLETMTYELNPGTVPGYLLALDLINTKMVLEESMETWDKEFGFNLFADSIGSTVVSSVGNDGTNLVMWSDLDDGVIAVNTLWIDPASKEIVESDVQFNTDYTWSTAEDCPKEEMDLQNIATHEFGHNGLDDLRPLKDGDLTMYAYSATGETKKRTLGYGDELGIQDLYGE</sequence>
<keyword evidence="5" id="KW-0812">Transmembrane</keyword>
<gene>
    <name evidence="7" type="ORF">AKJ58_01270</name>
</gene>
<evidence type="ECO:0000256" key="4">
    <source>
        <dbReference type="ARBA" id="ARBA00022833"/>
    </source>
</evidence>
<evidence type="ECO:0000256" key="3">
    <source>
        <dbReference type="ARBA" id="ARBA00022801"/>
    </source>
</evidence>
<dbReference type="InterPro" id="IPR001818">
    <property type="entry name" value="Pept_M10_metallopeptidase"/>
</dbReference>
<keyword evidence="1" id="KW-0645">Protease</keyword>
<dbReference type="GO" id="GO:0031012">
    <property type="term" value="C:extracellular matrix"/>
    <property type="evidence" value="ECO:0007669"/>
    <property type="project" value="InterPro"/>
</dbReference>
<dbReference type="Proteomes" id="UP000070256">
    <property type="component" value="Unassembled WGS sequence"/>
</dbReference>
<comment type="caution">
    <text evidence="7">The sequence shown here is derived from an EMBL/GenBank/DDBJ whole genome shotgun (WGS) entry which is preliminary data.</text>
</comment>
<evidence type="ECO:0000256" key="5">
    <source>
        <dbReference type="SAM" id="Phobius"/>
    </source>
</evidence>
<keyword evidence="4" id="KW-0862">Zinc</keyword>
<dbReference type="GO" id="GO:0004222">
    <property type="term" value="F:metalloendopeptidase activity"/>
    <property type="evidence" value="ECO:0007669"/>
    <property type="project" value="InterPro"/>
</dbReference>
<keyword evidence="3" id="KW-0378">Hydrolase</keyword>
<keyword evidence="5" id="KW-1133">Transmembrane helix</keyword>
<keyword evidence="5" id="KW-0472">Membrane</keyword>
<feature type="transmembrane region" description="Helical" evidence="5">
    <location>
        <begin position="72"/>
        <end position="93"/>
    </location>
</feature>
<dbReference type="Pfam" id="PF00413">
    <property type="entry name" value="Peptidase_M10"/>
    <property type="match status" value="1"/>
</dbReference>
<dbReference type="GO" id="GO:0008270">
    <property type="term" value="F:zinc ion binding"/>
    <property type="evidence" value="ECO:0007669"/>
    <property type="project" value="InterPro"/>
</dbReference>
<evidence type="ECO:0000313" key="7">
    <source>
        <dbReference type="EMBL" id="KXB07994.1"/>
    </source>
</evidence>
<organism evidence="7 8">
    <name type="scientific">candidate division MSBL1 archaeon SCGC-AAA385D11</name>
    <dbReference type="NCBI Taxonomy" id="1698286"/>
    <lineage>
        <taxon>Archaea</taxon>
        <taxon>Methanobacteriati</taxon>
        <taxon>Methanobacteriota</taxon>
        <taxon>candidate division MSBL1</taxon>
    </lineage>
</organism>
<evidence type="ECO:0000256" key="2">
    <source>
        <dbReference type="ARBA" id="ARBA00022723"/>
    </source>
</evidence>
<proteinExistence type="predicted"/>
<keyword evidence="2" id="KW-0479">Metal-binding</keyword>
<dbReference type="AlphaFoldDB" id="A0A133VNH6"/>
<evidence type="ECO:0000259" key="6">
    <source>
        <dbReference type="Pfam" id="PF00413"/>
    </source>
</evidence>
<dbReference type="EMBL" id="LHYK01000018">
    <property type="protein sequence ID" value="KXB07994.1"/>
    <property type="molecule type" value="Genomic_DNA"/>
</dbReference>
<feature type="domain" description="Peptidase M10 metallopeptidase" evidence="6">
    <location>
        <begin position="225"/>
        <end position="304"/>
    </location>
</feature>